<comment type="caution">
    <text evidence="12">The sequence shown here is derived from an EMBL/GenBank/DDBJ whole genome shotgun (WGS) entry which is preliminary data.</text>
</comment>
<dbReference type="InterPro" id="IPR003660">
    <property type="entry name" value="HAMP_dom"/>
</dbReference>
<keyword evidence="9" id="KW-1133">Transmembrane helix</keyword>
<dbReference type="EMBL" id="JACOGA010000028">
    <property type="protein sequence ID" value="MBC3875987.1"/>
    <property type="molecule type" value="Genomic_DNA"/>
</dbReference>
<dbReference type="InterPro" id="IPR050980">
    <property type="entry name" value="2C_sensor_his_kinase"/>
</dbReference>
<dbReference type="PANTHER" id="PTHR44936:SF10">
    <property type="entry name" value="SENSOR PROTEIN RSTB"/>
    <property type="match status" value="1"/>
</dbReference>
<dbReference type="Proteomes" id="UP000624279">
    <property type="component" value="Unassembled WGS sequence"/>
</dbReference>
<dbReference type="PANTHER" id="PTHR44936">
    <property type="entry name" value="SENSOR PROTEIN CREC"/>
    <property type="match status" value="1"/>
</dbReference>
<dbReference type="PROSITE" id="PS50109">
    <property type="entry name" value="HIS_KIN"/>
    <property type="match status" value="1"/>
</dbReference>
<evidence type="ECO:0000256" key="7">
    <source>
        <dbReference type="ARBA" id="ARBA00022777"/>
    </source>
</evidence>
<comment type="subcellular location">
    <subcellularLocation>
        <location evidence="2">Membrane</location>
    </subcellularLocation>
</comment>
<evidence type="ECO:0000256" key="6">
    <source>
        <dbReference type="ARBA" id="ARBA00022741"/>
    </source>
</evidence>
<feature type="domain" description="HAMP" evidence="11">
    <location>
        <begin position="409"/>
        <end position="468"/>
    </location>
</feature>
<dbReference type="InterPro" id="IPR036890">
    <property type="entry name" value="HATPase_C_sf"/>
</dbReference>
<dbReference type="RefSeq" id="WP_186944021.1">
    <property type="nucleotide sequence ID" value="NZ_JACOGA010000028.1"/>
</dbReference>
<keyword evidence="7 12" id="KW-0418">Kinase</keyword>
<keyword evidence="8" id="KW-0067">ATP-binding</keyword>
<evidence type="ECO:0000313" key="12">
    <source>
        <dbReference type="EMBL" id="MBC3875987.1"/>
    </source>
</evidence>
<dbReference type="GO" id="GO:0016301">
    <property type="term" value="F:kinase activity"/>
    <property type="evidence" value="ECO:0007669"/>
    <property type="project" value="UniProtKB-KW"/>
</dbReference>
<keyword evidence="9" id="KW-0812">Transmembrane</keyword>
<keyword evidence="6" id="KW-0547">Nucleotide-binding</keyword>
<feature type="domain" description="Histidine kinase" evidence="10">
    <location>
        <begin position="483"/>
        <end position="691"/>
    </location>
</feature>
<protein>
    <recommendedName>
        <fullName evidence="3">histidine kinase</fullName>
        <ecNumber evidence="3">2.7.13.3</ecNumber>
    </recommendedName>
</protein>
<proteinExistence type="predicted"/>
<evidence type="ECO:0000313" key="13">
    <source>
        <dbReference type="Proteomes" id="UP000624279"/>
    </source>
</evidence>
<evidence type="ECO:0000256" key="1">
    <source>
        <dbReference type="ARBA" id="ARBA00000085"/>
    </source>
</evidence>
<evidence type="ECO:0000256" key="4">
    <source>
        <dbReference type="ARBA" id="ARBA00022553"/>
    </source>
</evidence>
<feature type="transmembrane region" description="Helical" evidence="9">
    <location>
        <begin position="389"/>
        <end position="411"/>
    </location>
</feature>
<dbReference type="Gene3D" id="3.30.565.10">
    <property type="entry name" value="Histidine kinase-like ATPase, C-terminal domain"/>
    <property type="match status" value="1"/>
</dbReference>
<dbReference type="InterPro" id="IPR005467">
    <property type="entry name" value="His_kinase_dom"/>
</dbReference>
<dbReference type="PROSITE" id="PS50885">
    <property type="entry name" value="HAMP"/>
    <property type="match status" value="1"/>
</dbReference>
<sequence>MKRFFLASYRLRIIFRGVFLLLSMATLGLALSLLQQEKQLSYNNYQANFNKTISQITATLRHPAGQLALLNPPAEQEGASLHPLLLPFSALDFDDQSKVQQAIAMSGCLVQYGNDGSLCVGIGNNPWAGGFIYVAGSFNSAALVSHPHGQVVRDEAHRIRVSVTLRGQEYQWLAPFEEERSSKANAGIRGRWVGFVESEVNKSNARPVRDFRGWAWQKALCNDVEKDGKDLNCDRNTFFSLRLPIAVLQEALFEKKRPVWPPQDLDQIHVELAVLAPESQIPLLDSKAMPTATPFSLNDLSALLLPGESLSIKKSSEKKEFIKLLGKVEQEEESWNVLTRLIRRLPVDEYDTPLESKELISTPLDNYEVLLKGDVRSVSKTLSVVATRVSWFVGAMLLALLLAWLLIEISIIRRITLLTKRAASLSKTMKGAGELDQLDVSDLRSADELGVLASGLHDLLRRVKEDVEREAIRTEQEKQMWHAVGHEIMSPLQSLMVLHQAPEDQSHRYISRMQQAIKVLYGSATPSEAFQSTILQLEEMDITQFLQHVADNAPHAGIDNVEFKGDFSNVIVKADEYSLEDVVTHVLKNANRYRPEGTPITLTLEADETSATIHIGNRGPHIAADMLDKIFEYGVSDQVDSGANGNRGQGLFVAQTYMAKMGGTISVRNIGSAINPADSGVEFLLSLPRRI</sequence>
<dbReference type="SUPFAM" id="SSF55874">
    <property type="entry name" value="ATPase domain of HSP90 chaperone/DNA topoisomerase II/histidine kinase"/>
    <property type="match status" value="1"/>
</dbReference>
<dbReference type="Gene3D" id="6.10.340.10">
    <property type="match status" value="1"/>
</dbReference>
<dbReference type="InterPro" id="IPR003594">
    <property type="entry name" value="HATPase_dom"/>
</dbReference>
<evidence type="ECO:0000259" key="10">
    <source>
        <dbReference type="PROSITE" id="PS50109"/>
    </source>
</evidence>
<organism evidence="12 13">
    <name type="scientific">Undibacterium flavidum</name>
    <dbReference type="NCBI Taxonomy" id="2762297"/>
    <lineage>
        <taxon>Bacteria</taxon>
        <taxon>Pseudomonadati</taxon>
        <taxon>Pseudomonadota</taxon>
        <taxon>Betaproteobacteria</taxon>
        <taxon>Burkholderiales</taxon>
        <taxon>Oxalobacteraceae</taxon>
        <taxon>Undibacterium</taxon>
    </lineage>
</organism>
<accession>A0ABR6YHJ8</accession>
<evidence type="ECO:0000256" key="8">
    <source>
        <dbReference type="ARBA" id="ARBA00022840"/>
    </source>
</evidence>
<evidence type="ECO:0000256" key="9">
    <source>
        <dbReference type="SAM" id="Phobius"/>
    </source>
</evidence>
<keyword evidence="9" id="KW-0472">Membrane</keyword>
<dbReference type="EC" id="2.7.13.3" evidence="3"/>
<dbReference type="Pfam" id="PF02518">
    <property type="entry name" value="HATPase_c"/>
    <property type="match status" value="1"/>
</dbReference>
<comment type="catalytic activity">
    <reaction evidence="1">
        <text>ATP + protein L-histidine = ADP + protein N-phospho-L-histidine.</text>
        <dbReference type="EC" id="2.7.13.3"/>
    </reaction>
</comment>
<evidence type="ECO:0000256" key="2">
    <source>
        <dbReference type="ARBA" id="ARBA00004370"/>
    </source>
</evidence>
<keyword evidence="13" id="KW-1185">Reference proteome</keyword>
<name>A0ABR6YHJ8_9BURK</name>
<evidence type="ECO:0000256" key="3">
    <source>
        <dbReference type="ARBA" id="ARBA00012438"/>
    </source>
</evidence>
<keyword evidence="5" id="KW-0808">Transferase</keyword>
<evidence type="ECO:0000256" key="5">
    <source>
        <dbReference type="ARBA" id="ARBA00022679"/>
    </source>
</evidence>
<keyword evidence="4" id="KW-0597">Phosphoprotein</keyword>
<evidence type="ECO:0000259" key="11">
    <source>
        <dbReference type="PROSITE" id="PS50885"/>
    </source>
</evidence>
<reference evidence="12 13" key="1">
    <citation type="submission" date="2020-08" db="EMBL/GenBank/DDBJ databases">
        <title>Novel species isolated from subtropical streams in China.</title>
        <authorList>
            <person name="Lu H."/>
        </authorList>
    </citation>
    <scope>NUCLEOTIDE SEQUENCE [LARGE SCALE GENOMIC DNA]</scope>
    <source>
        <strain evidence="12 13">LX15W</strain>
    </source>
</reference>
<dbReference type="SMART" id="SM00387">
    <property type="entry name" value="HATPase_c"/>
    <property type="match status" value="1"/>
</dbReference>
<gene>
    <name evidence="12" type="ORF">H8K55_20530</name>
</gene>